<protein>
    <recommendedName>
        <fullName evidence="3">Morphogenetic protein</fullName>
    </recommendedName>
</protein>
<proteinExistence type="predicted"/>
<keyword evidence="2" id="KW-1185">Reference proteome</keyword>
<dbReference type="Proteomes" id="UP000268313">
    <property type="component" value="Unassembled WGS sequence"/>
</dbReference>
<name>A0A3A8K4J0_9BACT</name>
<dbReference type="EMBL" id="RAWE01000047">
    <property type="protein sequence ID" value="RKH02970.1"/>
    <property type="molecule type" value="Genomic_DNA"/>
</dbReference>
<gene>
    <name evidence="1" type="ORF">D7X32_15280</name>
</gene>
<reference evidence="2" key="1">
    <citation type="submission" date="2018-09" db="EMBL/GenBank/DDBJ databases">
        <authorList>
            <person name="Livingstone P.G."/>
            <person name="Whitworth D.E."/>
        </authorList>
    </citation>
    <scope>NUCLEOTIDE SEQUENCE [LARGE SCALE GENOMIC DNA]</scope>
    <source>
        <strain evidence="2">CA043D</strain>
    </source>
</reference>
<dbReference type="OrthoDB" id="72471at2"/>
<organism evidence="1 2">
    <name type="scientific">Corallococcus carmarthensis</name>
    <dbReference type="NCBI Taxonomy" id="2316728"/>
    <lineage>
        <taxon>Bacteria</taxon>
        <taxon>Pseudomonadati</taxon>
        <taxon>Myxococcota</taxon>
        <taxon>Myxococcia</taxon>
        <taxon>Myxococcales</taxon>
        <taxon>Cystobacterineae</taxon>
        <taxon>Myxococcaceae</taxon>
        <taxon>Corallococcus</taxon>
    </lineage>
</organism>
<evidence type="ECO:0008006" key="3">
    <source>
        <dbReference type="Google" id="ProtNLM"/>
    </source>
</evidence>
<evidence type="ECO:0000313" key="1">
    <source>
        <dbReference type="EMBL" id="RKH02970.1"/>
    </source>
</evidence>
<accession>A0A3A8K4J0</accession>
<sequence>MVERPILFSGPMVRALLGGRKTVTRRIIKPQPTISDRGNLCWKDWCYGQTPDGRPAVASLAKVSPYGQPGDRLWARETWALEDLEGDGQRVVWQADRAAAWRANLDKHFYLASDYTPTRWRPSIHMPRWACRLIREVVSVRAERLHDITEEDAKAEGAEPIGITFRDEARGARIVPSLGGPYRDGFRILWESINGAESWDANPWVWRVELKQVEGVR</sequence>
<dbReference type="AlphaFoldDB" id="A0A3A8K4J0"/>
<comment type="caution">
    <text evidence="1">The sequence shown here is derived from an EMBL/GenBank/DDBJ whole genome shotgun (WGS) entry which is preliminary data.</text>
</comment>
<evidence type="ECO:0000313" key="2">
    <source>
        <dbReference type="Proteomes" id="UP000268313"/>
    </source>
</evidence>
<dbReference type="RefSeq" id="WP_120603280.1">
    <property type="nucleotide sequence ID" value="NZ_RAWE01000047.1"/>
</dbReference>